<dbReference type="Proteomes" id="UP000254463">
    <property type="component" value="Unassembled WGS sequence"/>
</dbReference>
<proteinExistence type="predicted"/>
<evidence type="ECO:0000313" key="2">
    <source>
        <dbReference type="EMBL" id="SUF96438.1"/>
    </source>
</evidence>
<dbReference type="EMBL" id="UGWV01000002">
    <property type="protein sequence ID" value="SUF96438.1"/>
    <property type="molecule type" value="Genomic_DNA"/>
</dbReference>
<feature type="region of interest" description="Disordered" evidence="1">
    <location>
        <begin position="43"/>
        <end position="72"/>
    </location>
</feature>
<name>A0A7D8IUA7_SALER</name>
<evidence type="ECO:0000313" key="3">
    <source>
        <dbReference type="Proteomes" id="UP000254463"/>
    </source>
</evidence>
<protein>
    <submittedName>
        <fullName evidence="2">Uncharacterized protein</fullName>
    </submittedName>
</protein>
<dbReference type="AlphaFoldDB" id="A0A7D8IUA7"/>
<reference evidence="2 3" key="1">
    <citation type="submission" date="2018-06" db="EMBL/GenBank/DDBJ databases">
        <authorList>
            <consortium name="Pathogen Informatics"/>
            <person name="Doyle S."/>
        </authorList>
    </citation>
    <scope>NUCLEOTIDE SEQUENCE [LARGE SCALE GENOMIC DNA]</scope>
    <source>
        <strain evidence="2 3">NCTC6385</strain>
    </source>
</reference>
<evidence type="ECO:0000256" key="1">
    <source>
        <dbReference type="SAM" id="MobiDB-lite"/>
    </source>
</evidence>
<sequence>MMTAPTCSKLYISGIYLTPTPPREKKYAGGVIFWHSSSRQTVNKSNRSESERVKANSLHRGYTRTARQPTTPARKELFCDKEHIKRTKTQTLSNAKVVVRFEGRALLLYNAVYNIYKIKN</sequence>
<feature type="compositionally biased region" description="Low complexity" evidence="1">
    <location>
        <begin position="63"/>
        <end position="72"/>
    </location>
</feature>
<organism evidence="2 3">
    <name type="scientific">Salmonella enterica</name>
    <name type="common">Salmonella choleraesuis</name>
    <dbReference type="NCBI Taxonomy" id="28901"/>
    <lineage>
        <taxon>Bacteria</taxon>
        <taxon>Pseudomonadati</taxon>
        <taxon>Pseudomonadota</taxon>
        <taxon>Gammaproteobacteria</taxon>
        <taxon>Enterobacterales</taxon>
        <taxon>Enterobacteriaceae</taxon>
        <taxon>Salmonella</taxon>
    </lineage>
</organism>
<accession>A0A7D8IUA7</accession>
<gene>
    <name evidence="2" type="ORF">NCTC6385_03434</name>
</gene>